<sequence length="191" mass="22729">MRNQYFLVALISTLVRPFDLRCDLGDTVLKINDRLCERCSPKWSPLRTIWLRIALRTIWLRIALRTIWLRIALRTIPNELSCAIRRAALAWYCAIKNVHFRWYYTCACHDRWTVMASVCLPRNYTERENSDFGRYCVGQKKDRKKDGVEKKEMTFRQVTKEEKGPNIAVRSPIAEKRRRESEEKEKVKVGF</sequence>
<dbReference type="Proteomes" id="UP000719412">
    <property type="component" value="Unassembled WGS sequence"/>
</dbReference>
<evidence type="ECO:0000313" key="2">
    <source>
        <dbReference type="EMBL" id="KAH0820248.1"/>
    </source>
</evidence>
<name>A0A8J6HVD3_TENMO</name>
<gene>
    <name evidence="2" type="ORF">GEV33_002543</name>
</gene>
<dbReference type="EMBL" id="JABDTM020012517">
    <property type="protein sequence ID" value="KAH0820248.1"/>
    <property type="molecule type" value="Genomic_DNA"/>
</dbReference>
<accession>A0A8J6HVD3</accession>
<reference evidence="2" key="2">
    <citation type="submission" date="2021-08" db="EMBL/GenBank/DDBJ databases">
        <authorList>
            <person name="Eriksson T."/>
        </authorList>
    </citation>
    <scope>NUCLEOTIDE SEQUENCE</scope>
    <source>
        <strain evidence="2">Stoneville</strain>
        <tissue evidence="2">Whole head</tissue>
    </source>
</reference>
<organism evidence="2 3">
    <name type="scientific">Tenebrio molitor</name>
    <name type="common">Yellow mealworm beetle</name>
    <dbReference type="NCBI Taxonomy" id="7067"/>
    <lineage>
        <taxon>Eukaryota</taxon>
        <taxon>Metazoa</taxon>
        <taxon>Ecdysozoa</taxon>
        <taxon>Arthropoda</taxon>
        <taxon>Hexapoda</taxon>
        <taxon>Insecta</taxon>
        <taxon>Pterygota</taxon>
        <taxon>Neoptera</taxon>
        <taxon>Endopterygota</taxon>
        <taxon>Coleoptera</taxon>
        <taxon>Polyphaga</taxon>
        <taxon>Cucujiformia</taxon>
        <taxon>Tenebrionidae</taxon>
        <taxon>Tenebrio</taxon>
    </lineage>
</organism>
<evidence type="ECO:0000256" key="1">
    <source>
        <dbReference type="SAM" id="MobiDB-lite"/>
    </source>
</evidence>
<keyword evidence="3" id="KW-1185">Reference proteome</keyword>
<dbReference type="AlphaFoldDB" id="A0A8J6HVD3"/>
<feature type="region of interest" description="Disordered" evidence="1">
    <location>
        <begin position="159"/>
        <end position="191"/>
    </location>
</feature>
<comment type="caution">
    <text evidence="2">The sequence shown here is derived from an EMBL/GenBank/DDBJ whole genome shotgun (WGS) entry which is preliminary data.</text>
</comment>
<evidence type="ECO:0000313" key="3">
    <source>
        <dbReference type="Proteomes" id="UP000719412"/>
    </source>
</evidence>
<feature type="compositionally biased region" description="Basic and acidic residues" evidence="1">
    <location>
        <begin position="173"/>
        <end position="191"/>
    </location>
</feature>
<protein>
    <submittedName>
        <fullName evidence="2">Uncharacterized protein</fullName>
    </submittedName>
</protein>
<proteinExistence type="predicted"/>
<reference evidence="2" key="1">
    <citation type="journal article" date="2020" name="J Insects Food Feed">
        <title>The yellow mealworm (Tenebrio molitor) genome: a resource for the emerging insects as food and feed industry.</title>
        <authorList>
            <person name="Eriksson T."/>
            <person name="Andere A."/>
            <person name="Kelstrup H."/>
            <person name="Emery V."/>
            <person name="Picard C."/>
        </authorList>
    </citation>
    <scope>NUCLEOTIDE SEQUENCE</scope>
    <source>
        <strain evidence="2">Stoneville</strain>
        <tissue evidence="2">Whole head</tissue>
    </source>
</reference>